<dbReference type="PANTHER" id="PTHR34477:SF5">
    <property type="entry name" value="BSL5627 PROTEIN"/>
    <property type="match status" value="1"/>
</dbReference>
<dbReference type="Gene3D" id="3.40.1440.10">
    <property type="entry name" value="GIY-YIG endonuclease"/>
    <property type="match status" value="1"/>
</dbReference>
<dbReference type="AlphaFoldDB" id="A0A380TB04"/>
<organism evidence="2">
    <name type="scientific">metagenome</name>
    <dbReference type="NCBI Taxonomy" id="256318"/>
    <lineage>
        <taxon>unclassified sequences</taxon>
        <taxon>metagenomes</taxon>
    </lineage>
</organism>
<dbReference type="PROSITE" id="PS50164">
    <property type="entry name" value="GIY_YIG"/>
    <property type="match status" value="1"/>
</dbReference>
<dbReference type="EMBL" id="UIDG01000093">
    <property type="protein sequence ID" value="SUS05271.1"/>
    <property type="molecule type" value="Genomic_DNA"/>
</dbReference>
<dbReference type="Pfam" id="PF01541">
    <property type="entry name" value="GIY-YIG"/>
    <property type="match status" value="1"/>
</dbReference>
<sequence length="95" mass="11050">MKQPAVYILANRRNGTLYTGVTANLIQRISQHKDGALPGFSRRYGCKWLVYYELFDDMVTAIEREKQIKAGSRRKKLLLIEAANSQWNDLYEQLL</sequence>
<dbReference type="PANTHER" id="PTHR34477">
    <property type="entry name" value="UPF0213 PROTEIN YHBQ"/>
    <property type="match status" value="1"/>
</dbReference>
<reference evidence="2" key="1">
    <citation type="submission" date="2018-07" db="EMBL/GenBank/DDBJ databases">
        <authorList>
            <person name="Quirk P.G."/>
            <person name="Krulwich T.A."/>
        </authorList>
    </citation>
    <scope>NUCLEOTIDE SEQUENCE</scope>
</reference>
<accession>A0A380TB04</accession>
<dbReference type="InterPro" id="IPR000305">
    <property type="entry name" value="GIY-YIG_endonuc"/>
</dbReference>
<dbReference type="InterPro" id="IPR050190">
    <property type="entry name" value="UPF0213_domain"/>
</dbReference>
<proteinExistence type="predicted"/>
<name>A0A380TB04_9ZZZZ</name>
<feature type="domain" description="GIY-YIG" evidence="1">
    <location>
        <begin position="2"/>
        <end position="78"/>
    </location>
</feature>
<evidence type="ECO:0000313" key="2">
    <source>
        <dbReference type="EMBL" id="SUS05271.1"/>
    </source>
</evidence>
<gene>
    <name evidence="2" type="ORF">DF3PB_1820012</name>
</gene>
<evidence type="ECO:0000259" key="1">
    <source>
        <dbReference type="PROSITE" id="PS50164"/>
    </source>
</evidence>
<protein>
    <recommendedName>
        <fullName evidence="1">GIY-YIG domain-containing protein</fullName>
    </recommendedName>
</protein>
<dbReference type="CDD" id="cd10448">
    <property type="entry name" value="GIY-YIG_unchar_3"/>
    <property type="match status" value="1"/>
</dbReference>
<dbReference type="InterPro" id="IPR035901">
    <property type="entry name" value="GIY-YIG_endonuc_sf"/>
</dbReference>
<dbReference type="SUPFAM" id="SSF82771">
    <property type="entry name" value="GIY-YIG endonuclease"/>
    <property type="match status" value="1"/>
</dbReference>